<evidence type="ECO:0000313" key="1">
    <source>
        <dbReference type="EMBL" id="QTA84540.1"/>
    </source>
</evidence>
<evidence type="ECO:0000313" key="2">
    <source>
        <dbReference type="Proteomes" id="UP000663722"/>
    </source>
</evidence>
<sequence>MLTKQYKFKVPIIQGAAAERIAPLHILFQVRWHLCSDKP</sequence>
<reference evidence="1" key="1">
    <citation type="journal article" date="2021" name="Microb. Physiol.">
        <title>Proteogenomic Insights into the Physiology of Marine, Sulfate-Reducing, Filamentous Desulfonema limicola and Desulfonema magnum.</title>
        <authorList>
            <person name="Schnaars V."/>
            <person name="Wohlbrand L."/>
            <person name="Scheve S."/>
            <person name="Hinrichs C."/>
            <person name="Reinhardt R."/>
            <person name="Rabus R."/>
        </authorList>
    </citation>
    <scope>NUCLEOTIDE SEQUENCE</scope>
    <source>
        <strain evidence="1">4be13</strain>
    </source>
</reference>
<protein>
    <submittedName>
        <fullName evidence="1">Uncharacterized protein</fullName>
    </submittedName>
</protein>
<accession>A0A975GKI0</accession>
<dbReference type="KEGG" id="dmm:dnm_005370"/>
<dbReference type="EMBL" id="CP061800">
    <property type="protein sequence ID" value="QTA84540.1"/>
    <property type="molecule type" value="Genomic_DNA"/>
</dbReference>
<dbReference type="Proteomes" id="UP000663722">
    <property type="component" value="Chromosome"/>
</dbReference>
<dbReference type="AlphaFoldDB" id="A0A975GKI0"/>
<proteinExistence type="predicted"/>
<organism evidence="1 2">
    <name type="scientific">Desulfonema magnum</name>
    <dbReference type="NCBI Taxonomy" id="45655"/>
    <lineage>
        <taxon>Bacteria</taxon>
        <taxon>Pseudomonadati</taxon>
        <taxon>Thermodesulfobacteriota</taxon>
        <taxon>Desulfobacteria</taxon>
        <taxon>Desulfobacterales</taxon>
        <taxon>Desulfococcaceae</taxon>
        <taxon>Desulfonema</taxon>
    </lineage>
</organism>
<gene>
    <name evidence="1" type="ORF">dnm_005370</name>
</gene>
<name>A0A975GKI0_9BACT</name>
<keyword evidence="2" id="KW-1185">Reference proteome</keyword>